<keyword evidence="10" id="KW-1185">Reference proteome</keyword>
<dbReference type="PANTHER" id="PTHR23517">
    <property type="entry name" value="RESISTANCE PROTEIN MDTM, PUTATIVE-RELATED-RELATED"/>
    <property type="match status" value="1"/>
</dbReference>
<dbReference type="InterPro" id="IPR050171">
    <property type="entry name" value="MFS_Transporters"/>
</dbReference>
<dbReference type="InterPro" id="IPR020846">
    <property type="entry name" value="MFS_dom"/>
</dbReference>
<comment type="caution">
    <text evidence="9">The sequence shown here is derived from an EMBL/GenBank/DDBJ whole genome shotgun (WGS) entry which is preliminary data.</text>
</comment>
<keyword evidence="4 7" id="KW-0812">Transmembrane</keyword>
<dbReference type="Pfam" id="PF07690">
    <property type="entry name" value="MFS_1"/>
    <property type="match status" value="1"/>
</dbReference>
<dbReference type="InterPro" id="IPR036259">
    <property type="entry name" value="MFS_trans_sf"/>
</dbReference>
<evidence type="ECO:0000256" key="5">
    <source>
        <dbReference type="ARBA" id="ARBA00022989"/>
    </source>
</evidence>
<feature type="transmembrane region" description="Helical" evidence="7">
    <location>
        <begin position="50"/>
        <end position="70"/>
    </location>
</feature>
<comment type="subcellular location">
    <subcellularLocation>
        <location evidence="1">Cell membrane</location>
        <topology evidence="1">Multi-pass membrane protein</topology>
    </subcellularLocation>
</comment>
<evidence type="ECO:0000256" key="1">
    <source>
        <dbReference type="ARBA" id="ARBA00004651"/>
    </source>
</evidence>
<sequence length="174" mass="17617">MPAASVDGRPVTGRLATTRVLGSVAVVVVGVCVSPVFLVGGLGVQLQQELRFGAATLGVAAAGFFAVAAVSSRVMGSVVERIGYRRGMRLAAASSSLCLLGLAVAPCTGWMLAVLWVAGLPNALGQPAANVMITEGVPVRRRGLGFGVKQSAIPIATLLAGITVPLVALTIGWR</sequence>
<evidence type="ECO:0000256" key="2">
    <source>
        <dbReference type="ARBA" id="ARBA00022448"/>
    </source>
</evidence>
<evidence type="ECO:0000256" key="4">
    <source>
        <dbReference type="ARBA" id="ARBA00022692"/>
    </source>
</evidence>
<evidence type="ECO:0000256" key="7">
    <source>
        <dbReference type="SAM" id="Phobius"/>
    </source>
</evidence>
<protein>
    <recommendedName>
        <fullName evidence="8">Major facilitator superfamily (MFS) profile domain-containing protein</fullName>
    </recommendedName>
</protein>
<dbReference type="InterPro" id="IPR011701">
    <property type="entry name" value="MFS"/>
</dbReference>
<keyword evidence="6 7" id="KW-0472">Membrane</keyword>
<gene>
    <name evidence="9" type="ORF">GCM10009533_17390</name>
</gene>
<dbReference type="EMBL" id="BAAAGS010000008">
    <property type="protein sequence ID" value="GAA0518777.1"/>
    <property type="molecule type" value="Genomic_DNA"/>
</dbReference>
<dbReference type="RefSeq" id="WP_009942601.1">
    <property type="nucleotide sequence ID" value="NZ_BAAAGS010000008.1"/>
</dbReference>
<dbReference type="Gene3D" id="1.20.1250.20">
    <property type="entry name" value="MFS general substrate transporter like domains"/>
    <property type="match status" value="1"/>
</dbReference>
<organism evidence="9 10">
    <name type="scientific">Saccharopolyspora erythraea</name>
    <name type="common">Streptomyces erythraeus</name>
    <dbReference type="NCBI Taxonomy" id="1836"/>
    <lineage>
        <taxon>Bacteria</taxon>
        <taxon>Bacillati</taxon>
        <taxon>Actinomycetota</taxon>
        <taxon>Actinomycetes</taxon>
        <taxon>Pseudonocardiales</taxon>
        <taxon>Pseudonocardiaceae</taxon>
        <taxon>Saccharopolyspora</taxon>
    </lineage>
</organism>
<feature type="transmembrane region" description="Helical" evidence="7">
    <location>
        <begin position="152"/>
        <end position="173"/>
    </location>
</feature>
<feature type="domain" description="Major facilitator superfamily (MFS) profile" evidence="8">
    <location>
        <begin position="18"/>
        <end position="174"/>
    </location>
</feature>
<keyword evidence="2" id="KW-0813">Transport</keyword>
<evidence type="ECO:0000259" key="8">
    <source>
        <dbReference type="PROSITE" id="PS50850"/>
    </source>
</evidence>
<feature type="transmembrane region" description="Helical" evidence="7">
    <location>
        <begin position="90"/>
        <end position="118"/>
    </location>
</feature>
<keyword evidence="5 7" id="KW-1133">Transmembrane helix</keyword>
<accession>A0ABP3MHG3</accession>
<evidence type="ECO:0000256" key="6">
    <source>
        <dbReference type="ARBA" id="ARBA00023136"/>
    </source>
</evidence>
<name>A0ABP3MHG3_SACER</name>
<dbReference type="Proteomes" id="UP001500729">
    <property type="component" value="Unassembled WGS sequence"/>
</dbReference>
<feature type="transmembrane region" description="Helical" evidence="7">
    <location>
        <begin position="20"/>
        <end position="44"/>
    </location>
</feature>
<dbReference type="PROSITE" id="PS50850">
    <property type="entry name" value="MFS"/>
    <property type="match status" value="1"/>
</dbReference>
<keyword evidence="3" id="KW-1003">Cell membrane</keyword>
<evidence type="ECO:0000313" key="10">
    <source>
        <dbReference type="Proteomes" id="UP001500729"/>
    </source>
</evidence>
<dbReference type="SUPFAM" id="SSF103473">
    <property type="entry name" value="MFS general substrate transporter"/>
    <property type="match status" value="1"/>
</dbReference>
<reference evidence="10" key="1">
    <citation type="journal article" date="2019" name="Int. J. Syst. Evol. Microbiol.">
        <title>The Global Catalogue of Microorganisms (GCM) 10K type strain sequencing project: providing services to taxonomists for standard genome sequencing and annotation.</title>
        <authorList>
            <consortium name="The Broad Institute Genomics Platform"/>
            <consortium name="The Broad Institute Genome Sequencing Center for Infectious Disease"/>
            <person name="Wu L."/>
            <person name="Ma J."/>
        </authorList>
    </citation>
    <scope>NUCLEOTIDE SEQUENCE [LARGE SCALE GENOMIC DNA]</scope>
    <source>
        <strain evidence="10">JCM 10303</strain>
    </source>
</reference>
<evidence type="ECO:0000256" key="3">
    <source>
        <dbReference type="ARBA" id="ARBA00022475"/>
    </source>
</evidence>
<proteinExistence type="predicted"/>
<evidence type="ECO:0000313" key="9">
    <source>
        <dbReference type="EMBL" id="GAA0518777.1"/>
    </source>
</evidence>